<dbReference type="InterPro" id="IPR017451">
    <property type="entry name" value="F-box-assoc_interact_dom"/>
</dbReference>
<evidence type="ECO:0000259" key="3">
    <source>
        <dbReference type="Pfam" id="PF24750"/>
    </source>
</evidence>
<dbReference type="Gene3D" id="1.20.1280.50">
    <property type="match status" value="1"/>
</dbReference>
<dbReference type="EMBL" id="JAYWIO010000008">
    <property type="protein sequence ID" value="KAK7245304.1"/>
    <property type="molecule type" value="Genomic_DNA"/>
</dbReference>
<organism evidence="4 5">
    <name type="scientific">Crotalaria pallida</name>
    <name type="common">Smooth rattlebox</name>
    <name type="synonym">Crotalaria striata</name>
    <dbReference type="NCBI Taxonomy" id="3830"/>
    <lineage>
        <taxon>Eukaryota</taxon>
        <taxon>Viridiplantae</taxon>
        <taxon>Streptophyta</taxon>
        <taxon>Embryophyta</taxon>
        <taxon>Tracheophyta</taxon>
        <taxon>Spermatophyta</taxon>
        <taxon>Magnoliopsida</taxon>
        <taxon>eudicotyledons</taxon>
        <taxon>Gunneridae</taxon>
        <taxon>Pentapetalae</taxon>
        <taxon>rosids</taxon>
        <taxon>fabids</taxon>
        <taxon>Fabales</taxon>
        <taxon>Fabaceae</taxon>
        <taxon>Papilionoideae</taxon>
        <taxon>50 kb inversion clade</taxon>
        <taxon>genistoids sensu lato</taxon>
        <taxon>core genistoids</taxon>
        <taxon>Crotalarieae</taxon>
        <taxon>Crotalaria</taxon>
    </lineage>
</organism>
<reference evidence="4 5" key="1">
    <citation type="submission" date="2024-01" db="EMBL/GenBank/DDBJ databases">
        <title>The genomes of 5 underutilized Papilionoideae crops provide insights into root nodulation and disease resistanc.</title>
        <authorList>
            <person name="Yuan L."/>
        </authorList>
    </citation>
    <scope>NUCLEOTIDE SEQUENCE [LARGE SCALE GENOMIC DNA]</scope>
    <source>
        <strain evidence="4">ZHUSHIDOU_FW_LH</strain>
        <tissue evidence="4">Leaf</tissue>
    </source>
</reference>
<sequence length="456" mass="51929">MAASIVEEIFLEEILVCLPVKSLMRFKCVSKRWLSQISDPSFCRSHTLRHFTPFPTALLDPLLFSGLCNFLTLLPPPPPPSSSSSNSNSNSYLPCAPFIIEFQFLVPNPLEIDFILMQSCNGLVLVRRGKFPSYLYYVCNPITKQFLALNLPTSTDSSSINTRGRRQELHLAFEPLRSSHYAVILIRFDPIDIHVYSSKIGCWTHLAVTDPDPETTFFLRGNGVYCNGAIYWHCADGRSVCFDIENQCFKSFPLPMPRSDRVLHIGESGGRLHLIVLQCSDELLLDIFELKEDSSEWSVMSRVDLRGLFDDIPMVLCYFRQKNEQDSILVFYKDKQVVGLLVLMICNVMTLLAYAAVGLTLNINACCLTLDAHHLIVEIPKLMAFIYTDQRVMPSPNISKVYYLDQVKATFIVVLLCYIVCVMDAYQFLFMVANAEEMEVALYIHADVFEPIHHIW</sequence>
<feature type="domain" description="F-box" evidence="2">
    <location>
        <begin position="11"/>
        <end position="44"/>
    </location>
</feature>
<evidence type="ECO:0000313" key="5">
    <source>
        <dbReference type="Proteomes" id="UP001372338"/>
    </source>
</evidence>
<dbReference type="Pfam" id="PF24750">
    <property type="entry name" value="b-prop_At3g26010-like"/>
    <property type="match status" value="1"/>
</dbReference>
<evidence type="ECO:0000256" key="1">
    <source>
        <dbReference type="SAM" id="Phobius"/>
    </source>
</evidence>
<dbReference type="Proteomes" id="UP001372338">
    <property type="component" value="Unassembled WGS sequence"/>
</dbReference>
<dbReference type="Pfam" id="PF00646">
    <property type="entry name" value="F-box"/>
    <property type="match status" value="1"/>
</dbReference>
<comment type="caution">
    <text evidence="4">The sequence shown here is derived from an EMBL/GenBank/DDBJ whole genome shotgun (WGS) entry which is preliminary data.</text>
</comment>
<feature type="transmembrane region" description="Helical" evidence="1">
    <location>
        <begin position="409"/>
        <end position="429"/>
    </location>
</feature>
<keyword evidence="1" id="KW-0812">Transmembrane</keyword>
<dbReference type="InterPro" id="IPR036047">
    <property type="entry name" value="F-box-like_dom_sf"/>
</dbReference>
<feature type="domain" description="F-box protein At3g26010-like beta-propeller" evidence="3">
    <location>
        <begin position="111"/>
        <end position="320"/>
    </location>
</feature>
<dbReference type="AlphaFoldDB" id="A0AAN9E2Z6"/>
<dbReference type="SUPFAM" id="SSF81383">
    <property type="entry name" value="F-box domain"/>
    <property type="match status" value="1"/>
</dbReference>
<feature type="transmembrane region" description="Helical" evidence="1">
    <location>
        <begin position="337"/>
        <end position="357"/>
    </location>
</feature>
<keyword evidence="1" id="KW-0472">Membrane</keyword>
<proteinExistence type="predicted"/>
<dbReference type="PANTHER" id="PTHR35546:SF25">
    <property type="entry name" value="F-BOX DOMAIN-CONTAINING PROTEIN"/>
    <property type="match status" value="1"/>
</dbReference>
<evidence type="ECO:0000313" key="4">
    <source>
        <dbReference type="EMBL" id="KAK7245304.1"/>
    </source>
</evidence>
<evidence type="ECO:0000259" key="2">
    <source>
        <dbReference type="Pfam" id="PF00646"/>
    </source>
</evidence>
<name>A0AAN9E2Z6_CROPI</name>
<accession>A0AAN9E2Z6</accession>
<dbReference type="InterPro" id="IPR055290">
    <property type="entry name" value="At3g26010-like"/>
</dbReference>
<gene>
    <name evidence="4" type="ORF">RIF29_40143</name>
</gene>
<protein>
    <recommendedName>
        <fullName evidence="6">F-box domain-containing protein</fullName>
    </recommendedName>
</protein>
<evidence type="ECO:0008006" key="6">
    <source>
        <dbReference type="Google" id="ProtNLM"/>
    </source>
</evidence>
<dbReference type="NCBIfam" id="TIGR01640">
    <property type="entry name" value="F_box_assoc_1"/>
    <property type="match status" value="1"/>
</dbReference>
<dbReference type="InterPro" id="IPR001810">
    <property type="entry name" value="F-box_dom"/>
</dbReference>
<keyword evidence="1" id="KW-1133">Transmembrane helix</keyword>
<dbReference type="InterPro" id="IPR056592">
    <property type="entry name" value="Beta-prop_At3g26010-like"/>
</dbReference>
<dbReference type="PANTHER" id="PTHR35546">
    <property type="entry name" value="F-BOX PROTEIN INTERACTION DOMAIN PROTEIN-RELATED"/>
    <property type="match status" value="1"/>
</dbReference>
<keyword evidence="5" id="KW-1185">Reference proteome</keyword>